<evidence type="ECO:0000259" key="11">
    <source>
        <dbReference type="PROSITE" id="PS52015"/>
    </source>
</evidence>
<reference evidence="12" key="1">
    <citation type="journal article" date="2022" name="Int. J. Syst. Evol. Microbiol.">
        <title>Prevotella lacticifex sp. nov., isolated from the rumen of cows.</title>
        <authorList>
            <person name="Shinkai T."/>
            <person name="Ikeyama N."/>
            <person name="Kumagai M."/>
            <person name="Ohmori H."/>
            <person name="Sakamoto M."/>
            <person name="Ohkuma M."/>
            <person name="Mitsumori M."/>
        </authorList>
    </citation>
    <scope>NUCLEOTIDE SEQUENCE</scope>
    <source>
        <strain evidence="12">R5076</strain>
    </source>
</reference>
<organism evidence="12 13">
    <name type="scientific">Prevotella lacticifex</name>
    <dbReference type="NCBI Taxonomy" id="2854755"/>
    <lineage>
        <taxon>Bacteria</taxon>
        <taxon>Pseudomonadati</taxon>
        <taxon>Bacteroidota</taxon>
        <taxon>Bacteroidia</taxon>
        <taxon>Bacteroidales</taxon>
        <taxon>Prevotellaceae</taxon>
        <taxon>Prevotella</taxon>
    </lineage>
</organism>
<dbReference type="GeneID" id="72466964"/>
<keyword evidence="8" id="KW-1133">Transmembrane helix</keyword>
<evidence type="ECO:0000256" key="1">
    <source>
        <dbReference type="ARBA" id="ARBA00004383"/>
    </source>
</evidence>
<dbReference type="EMBL" id="BPUB01000002">
    <property type="protein sequence ID" value="GJG58991.1"/>
    <property type="molecule type" value="Genomic_DNA"/>
</dbReference>
<dbReference type="Gene3D" id="3.30.1150.10">
    <property type="match status" value="1"/>
</dbReference>
<feature type="region of interest" description="Disordered" evidence="10">
    <location>
        <begin position="105"/>
        <end position="138"/>
    </location>
</feature>
<feature type="compositionally biased region" description="Basic and acidic residues" evidence="10">
    <location>
        <begin position="111"/>
        <end position="130"/>
    </location>
</feature>
<evidence type="ECO:0000313" key="13">
    <source>
        <dbReference type="Proteomes" id="UP000825483"/>
    </source>
</evidence>
<evidence type="ECO:0000256" key="3">
    <source>
        <dbReference type="ARBA" id="ARBA00022448"/>
    </source>
</evidence>
<evidence type="ECO:0000256" key="7">
    <source>
        <dbReference type="ARBA" id="ARBA00022927"/>
    </source>
</evidence>
<dbReference type="RefSeq" id="WP_223925853.1">
    <property type="nucleotide sequence ID" value="NZ_BPTU01000001.1"/>
</dbReference>
<comment type="similarity">
    <text evidence="2">Belongs to the TonB family.</text>
</comment>
<dbReference type="GO" id="GO:0030288">
    <property type="term" value="C:outer membrane-bounded periplasmic space"/>
    <property type="evidence" value="ECO:0007669"/>
    <property type="project" value="InterPro"/>
</dbReference>
<dbReference type="PROSITE" id="PS52015">
    <property type="entry name" value="TONB_CTD"/>
    <property type="match status" value="1"/>
</dbReference>
<dbReference type="GO" id="GO:0015891">
    <property type="term" value="P:siderophore transport"/>
    <property type="evidence" value="ECO:0007669"/>
    <property type="project" value="InterPro"/>
</dbReference>
<protein>
    <submittedName>
        <fullName evidence="12">Protein TonB</fullName>
    </submittedName>
</protein>
<gene>
    <name evidence="12" type="ORF">PRLR5076_18420</name>
</gene>
<dbReference type="GO" id="GO:0031992">
    <property type="term" value="F:energy transducer activity"/>
    <property type="evidence" value="ECO:0007669"/>
    <property type="project" value="InterPro"/>
</dbReference>
<dbReference type="PRINTS" id="PR01374">
    <property type="entry name" value="TONBPROTEIN"/>
</dbReference>
<accession>A0A9R1CAF7</accession>
<keyword evidence="13" id="KW-1185">Reference proteome</keyword>
<evidence type="ECO:0000256" key="5">
    <source>
        <dbReference type="ARBA" id="ARBA00022519"/>
    </source>
</evidence>
<keyword evidence="6" id="KW-0812">Transmembrane</keyword>
<keyword evidence="9" id="KW-0472">Membrane</keyword>
<dbReference type="Proteomes" id="UP000825483">
    <property type="component" value="Unassembled WGS sequence"/>
</dbReference>
<feature type="domain" description="TonB C-terminal" evidence="11">
    <location>
        <begin position="155"/>
        <end position="244"/>
    </location>
</feature>
<evidence type="ECO:0000256" key="8">
    <source>
        <dbReference type="ARBA" id="ARBA00022989"/>
    </source>
</evidence>
<evidence type="ECO:0000313" key="12">
    <source>
        <dbReference type="EMBL" id="GJG58991.1"/>
    </source>
</evidence>
<dbReference type="InterPro" id="IPR006260">
    <property type="entry name" value="TonB/TolA_C"/>
</dbReference>
<evidence type="ECO:0000256" key="9">
    <source>
        <dbReference type="ARBA" id="ARBA00023136"/>
    </source>
</evidence>
<dbReference type="Pfam" id="PF03544">
    <property type="entry name" value="TonB_C"/>
    <property type="match status" value="1"/>
</dbReference>
<dbReference type="GO" id="GO:0055085">
    <property type="term" value="P:transmembrane transport"/>
    <property type="evidence" value="ECO:0007669"/>
    <property type="project" value="InterPro"/>
</dbReference>
<dbReference type="PANTHER" id="PTHR33446:SF2">
    <property type="entry name" value="PROTEIN TONB"/>
    <property type="match status" value="1"/>
</dbReference>
<dbReference type="PANTHER" id="PTHR33446">
    <property type="entry name" value="PROTEIN TONB-RELATED"/>
    <property type="match status" value="1"/>
</dbReference>
<keyword evidence="4" id="KW-1003">Cell membrane</keyword>
<evidence type="ECO:0000256" key="4">
    <source>
        <dbReference type="ARBA" id="ARBA00022475"/>
    </source>
</evidence>
<comment type="caution">
    <text evidence="12">The sequence shown here is derived from an EMBL/GenBank/DDBJ whole genome shotgun (WGS) entry which is preliminary data.</text>
</comment>
<comment type="subcellular location">
    <subcellularLocation>
        <location evidence="1">Cell inner membrane</location>
        <topology evidence="1">Single-pass membrane protein</topology>
        <orientation evidence="1">Periplasmic side</orientation>
    </subcellularLocation>
</comment>
<keyword evidence="7" id="KW-0653">Protein transport</keyword>
<name>A0A9R1CAF7_9BACT</name>
<keyword evidence="5" id="KW-0997">Cell inner membrane</keyword>
<dbReference type="InterPro" id="IPR037682">
    <property type="entry name" value="TonB_C"/>
</dbReference>
<dbReference type="GO" id="GO:0015031">
    <property type="term" value="P:protein transport"/>
    <property type="evidence" value="ECO:0007669"/>
    <property type="project" value="UniProtKB-KW"/>
</dbReference>
<dbReference type="InterPro" id="IPR051045">
    <property type="entry name" value="TonB-dependent_transducer"/>
</dbReference>
<keyword evidence="3" id="KW-0813">Transport</keyword>
<dbReference type="AlphaFoldDB" id="A0A9R1CAF7"/>
<evidence type="ECO:0000256" key="10">
    <source>
        <dbReference type="SAM" id="MobiDB-lite"/>
    </source>
</evidence>
<dbReference type="GO" id="GO:0098797">
    <property type="term" value="C:plasma membrane protein complex"/>
    <property type="evidence" value="ECO:0007669"/>
    <property type="project" value="TreeGrafter"/>
</dbReference>
<sequence>MEIKKSNKANIDNKRPTGFLLGLIVALSVAFTVVEMNFGMPDKEDVDDHLLDDLMKNIDQAPAADKVEKERTVKIPKKVDFDAVPKKTPPTVAPNPTLDKVVVSDNQQFEHPNDDRPIDEKKKPEVKIDPPVDPIPLEQLNQGERTVSDTPVPPGGWADFAMWVDKNLQYPQAARQRNIEGNVLVGFNVNPDGSVSNIHVVGKADGILSGEVMRLMKTMGKWKPGIENDVPCKTYVELPFLFKL</sequence>
<dbReference type="InterPro" id="IPR003538">
    <property type="entry name" value="TonB"/>
</dbReference>
<dbReference type="SUPFAM" id="SSF74653">
    <property type="entry name" value="TolA/TonB C-terminal domain"/>
    <property type="match status" value="1"/>
</dbReference>
<proteinExistence type="inferred from homology"/>
<evidence type="ECO:0000256" key="2">
    <source>
        <dbReference type="ARBA" id="ARBA00006555"/>
    </source>
</evidence>
<dbReference type="NCBIfam" id="TIGR01352">
    <property type="entry name" value="tonB_Cterm"/>
    <property type="match status" value="1"/>
</dbReference>
<evidence type="ECO:0000256" key="6">
    <source>
        <dbReference type="ARBA" id="ARBA00022692"/>
    </source>
</evidence>